<name>D1YWJ8_METPS</name>
<keyword evidence="3" id="KW-1185">Reference proteome</keyword>
<evidence type="ECO:0000313" key="2">
    <source>
        <dbReference type="EMBL" id="BAI60820.1"/>
    </source>
</evidence>
<evidence type="ECO:0000313" key="3">
    <source>
        <dbReference type="Proteomes" id="UP000001882"/>
    </source>
</evidence>
<dbReference type="eggNOG" id="arCOG00563">
    <property type="taxonomic scope" value="Archaea"/>
</dbReference>
<protein>
    <recommendedName>
        <fullName evidence="4">Glycosyltransferase RgtA/B/C/D-like domain-containing protein</fullName>
    </recommendedName>
</protein>
<reference evidence="2 3" key="1">
    <citation type="journal article" date="2007" name="Appl. Environ. Microbiol.">
        <title>Isolation of key methanogens for global methane emission from rice paddy fields: a novel isolate affiliated with the clone cluster rice cluster I.</title>
        <authorList>
            <person name="Sakai S."/>
            <person name="Imachi H."/>
            <person name="Sekiguchi Y."/>
            <person name="Ohashi A."/>
            <person name="Harada H."/>
            <person name="Kamagata Y."/>
        </authorList>
    </citation>
    <scope>NUCLEOTIDE SEQUENCE [LARGE SCALE GENOMIC DNA]</scope>
    <source>
        <strain evidence="3">DSM 17711 / JCM 13418 / NBRC 101707 / SANAE</strain>
    </source>
</reference>
<reference evidence="3" key="3">
    <citation type="journal article" date="2011" name="PLoS ONE">
        <title>Genome sequence of a mesophilic hydrogenotrophic methanogen Methanocella paludicola, the first cultivated representative of the order Methanocellales.</title>
        <authorList>
            <person name="Sakai S."/>
            <person name="Takaki Y."/>
            <person name="Shimamura S."/>
            <person name="Sekine M."/>
            <person name="Tajima T."/>
            <person name="Kosugi H."/>
            <person name="Ichikawa N."/>
            <person name="Tasumi E."/>
            <person name="Hiraki A.T."/>
            <person name="Shimizu A."/>
            <person name="Kato Y."/>
            <person name="Nishiko R."/>
            <person name="Mori K."/>
            <person name="Fujita N."/>
            <person name="Imachi H."/>
            <person name="Takai K."/>
        </authorList>
    </citation>
    <scope>NUCLEOTIDE SEQUENCE [LARGE SCALE GENOMIC DNA]</scope>
    <source>
        <strain evidence="3">DSM 17711 / JCM 13418 / NBRC 101707 / SANAE</strain>
    </source>
</reference>
<feature type="transmembrane region" description="Helical" evidence="1">
    <location>
        <begin position="269"/>
        <end position="289"/>
    </location>
</feature>
<feature type="transmembrane region" description="Helical" evidence="1">
    <location>
        <begin position="376"/>
        <end position="396"/>
    </location>
</feature>
<sequence length="613" mass="68263">MYLFGLAGLLFLALTAVFGYSLLSALKLPLKGLEAVVASPIVGIIPAAWLCLIPYMLTGSLDNGIAVASVIMLAVLVLARPGLPHVEREHLAIVAALATLAFAFTFLCLLTYYNGEYHVGYPFYGDASFHSSVITSFGEGYNYPPSYPVMAGQTLRYTFLIDFFSAALYRLGLGLQWSVVLPGWLLLTGLLSLIYFLGDRFFSRRAGGILTVTLVMLSGGLGFFLGIRDLLDNGLYGFLLGNLNYTTVWSYNLVFTNFIIIVLAQRTALAGFAIGAFVMLVLYAVLVQGNESKNGLLLAGMLTGLLPMFHVYSYIAILLSSGLLLLIFRERKWYYFMAPALFLAIPQALWIAGQMGVSHFNVQIGWMAASPADIPLFWLANMGLELLLLIGGIFLVERKNLKFYLPFLAIFMMANIFVFQPWDYDNHKFFSFWLMPSALLMAASLLYVYELPKLGKPLFAVLLTLTVLTGALASAFILFHPYVEYSQANVYVSDWIKENTPKDAVFLTSQSPISPVTSLSGRKSYLGYAGWLYTHGINYNDRLYEVKSMYSATDAGKALSQLSENGIDYVLIGPDERGSGQFYVNEEFYDSRLELVFNWTDPTYHNTYRIYKV</sequence>
<feature type="transmembrane region" description="Helical" evidence="1">
    <location>
        <begin position="247"/>
        <end position="264"/>
    </location>
</feature>
<feature type="transmembrane region" description="Helical" evidence="1">
    <location>
        <begin position="403"/>
        <end position="422"/>
    </location>
</feature>
<feature type="transmembrane region" description="Helical" evidence="1">
    <location>
        <begin position="91"/>
        <end position="113"/>
    </location>
</feature>
<keyword evidence="1" id="KW-0472">Membrane</keyword>
<keyword evidence="1" id="KW-1133">Transmembrane helix</keyword>
<accession>D1YWJ8</accession>
<dbReference type="OrthoDB" id="148208at2157"/>
<organism evidence="2 3">
    <name type="scientific">Methanocella paludicola (strain DSM 17711 / JCM 13418 / NBRC 101707 / SANAE)</name>
    <dbReference type="NCBI Taxonomy" id="304371"/>
    <lineage>
        <taxon>Archaea</taxon>
        <taxon>Methanobacteriati</taxon>
        <taxon>Methanobacteriota</taxon>
        <taxon>Stenosarchaea group</taxon>
        <taxon>Methanomicrobia</taxon>
        <taxon>Methanocellales</taxon>
        <taxon>Methanocellaceae</taxon>
        <taxon>Methanocella</taxon>
    </lineage>
</organism>
<feature type="transmembrane region" description="Helical" evidence="1">
    <location>
        <begin position="458"/>
        <end position="479"/>
    </location>
</feature>
<feature type="transmembrane region" description="Helical" evidence="1">
    <location>
        <begin position="35"/>
        <end position="53"/>
    </location>
</feature>
<feature type="transmembrane region" description="Helical" evidence="1">
    <location>
        <begin position="177"/>
        <end position="197"/>
    </location>
</feature>
<keyword evidence="1" id="KW-0812">Transmembrane</keyword>
<feature type="transmembrane region" description="Helical" evidence="1">
    <location>
        <begin position="309"/>
        <end position="328"/>
    </location>
</feature>
<dbReference type="RefSeq" id="WP_012899500.1">
    <property type="nucleotide sequence ID" value="NC_013665.1"/>
</dbReference>
<evidence type="ECO:0008006" key="4">
    <source>
        <dbReference type="Google" id="ProtNLM"/>
    </source>
</evidence>
<feature type="transmembrane region" description="Helical" evidence="1">
    <location>
        <begin position="209"/>
        <end position="227"/>
    </location>
</feature>
<dbReference type="KEGG" id="mpd:MCP_0748"/>
<feature type="transmembrane region" description="Helical" evidence="1">
    <location>
        <begin position="335"/>
        <end position="356"/>
    </location>
</feature>
<dbReference type="GeneID" id="8680786"/>
<feature type="transmembrane region" description="Helical" evidence="1">
    <location>
        <begin position="60"/>
        <end position="79"/>
    </location>
</feature>
<reference evidence="2 3" key="2">
    <citation type="journal article" date="2008" name="Int. J. Syst. Evol. Microbiol.">
        <title>Methanocella paludicola gen. nov., sp. nov., a methane-producing archaeon, the first isolate of the lineage 'Rice Cluster I', and proposal of the new archaeal order Methanocellales ord. nov.</title>
        <authorList>
            <person name="Sakai S."/>
            <person name="Imachi H."/>
            <person name="Hanada S."/>
            <person name="Ohashi A."/>
            <person name="Harada H."/>
            <person name="Kamagata Y."/>
        </authorList>
    </citation>
    <scope>NUCLEOTIDE SEQUENCE [LARGE SCALE GENOMIC DNA]</scope>
    <source>
        <strain evidence="3">DSM 17711 / JCM 13418 / NBRC 101707 / SANAE</strain>
    </source>
</reference>
<gene>
    <name evidence="2" type="ordered locus">MCP_0748</name>
</gene>
<evidence type="ECO:0000256" key="1">
    <source>
        <dbReference type="SAM" id="Phobius"/>
    </source>
</evidence>
<dbReference type="EMBL" id="AP011532">
    <property type="protein sequence ID" value="BAI60820.1"/>
    <property type="molecule type" value="Genomic_DNA"/>
</dbReference>
<dbReference type="Proteomes" id="UP000001882">
    <property type="component" value="Chromosome"/>
</dbReference>
<dbReference type="STRING" id="304371.MCP_0748"/>
<feature type="transmembrane region" description="Helical" evidence="1">
    <location>
        <begin position="428"/>
        <end position="449"/>
    </location>
</feature>
<dbReference type="InParanoid" id="D1YWJ8"/>
<dbReference type="AlphaFoldDB" id="D1YWJ8"/>
<proteinExistence type="predicted"/>